<protein>
    <submittedName>
        <fullName evidence="1">Uncharacterized protein</fullName>
    </submittedName>
</protein>
<accession>A0A9D4V3R4</accession>
<evidence type="ECO:0000313" key="2">
    <source>
        <dbReference type="Proteomes" id="UP000886520"/>
    </source>
</evidence>
<organism evidence="1 2">
    <name type="scientific">Adiantum capillus-veneris</name>
    <name type="common">Maidenhair fern</name>
    <dbReference type="NCBI Taxonomy" id="13818"/>
    <lineage>
        <taxon>Eukaryota</taxon>
        <taxon>Viridiplantae</taxon>
        <taxon>Streptophyta</taxon>
        <taxon>Embryophyta</taxon>
        <taxon>Tracheophyta</taxon>
        <taxon>Polypodiopsida</taxon>
        <taxon>Polypodiidae</taxon>
        <taxon>Polypodiales</taxon>
        <taxon>Pteridineae</taxon>
        <taxon>Pteridaceae</taxon>
        <taxon>Vittarioideae</taxon>
        <taxon>Adiantum</taxon>
    </lineage>
</organism>
<evidence type="ECO:0000313" key="1">
    <source>
        <dbReference type="EMBL" id="KAI5079215.1"/>
    </source>
</evidence>
<dbReference type="Proteomes" id="UP000886520">
    <property type="component" value="Chromosome 6"/>
</dbReference>
<dbReference type="AlphaFoldDB" id="A0A9D4V3R4"/>
<proteinExistence type="predicted"/>
<keyword evidence="2" id="KW-1185">Reference proteome</keyword>
<comment type="caution">
    <text evidence="1">The sequence shown here is derived from an EMBL/GenBank/DDBJ whole genome shotgun (WGS) entry which is preliminary data.</text>
</comment>
<gene>
    <name evidence="1" type="ORF">GOP47_0006886</name>
</gene>
<name>A0A9D4V3R4_ADICA</name>
<reference evidence="1" key="1">
    <citation type="submission" date="2021-01" db="EMBL/GenBank/DDBJ databases">
        <title>Adiantum capillus-veneris genome.</title>
        <authorList>
            <person name="Fang Y."/>
            <person name="Liao Q."/>
        </authorList>
    </citation>
    <scope>NUCLEOTIDE SEQUENCE</scope>
    <source>
        <strain evidence="1">H3</strain>
        <tissue evidence="1">Leaf</tissue>
    </source>
</reference>
<sequence length="113" mass="12534">MTFQLQVCSIWRTSWKSKLLSSDTTVKVVGRGAVHLSRLTAALYFADCSCASMRCMPHQLAEFEQPAANDRAPTQQVESHAVLTHQRGWNLRLSPGIALSALSQLHPHLLSVH</sequence>
<dbReference type="EMBL" id="JABFUD020000006">
    <property type="protein sequence ID" value="KAI5079215.1"/>
    <property type="molecule type" value="Genomic_DNA"/>
</dbReference>